<dbReference type="Gene3D" id="1.10.10.60">
    <property type="entry name" value="Homeodomain-like"/>
    <property type="match status" value="1"/>
</dbReference>
<dbReference type="InterPro" id="IPR009057">
    <property type="entry name" value="Homeodomain-like_sf"/>
</dbReference>
<protein>
    <submittedName>
        <fullName evidence="4">Transcriptional regulator, TetR family</fullName>
    </submittedName>
</protein>
<dbReference type="InterPro" id="IPR001647">
    <property type="entry name" value="HTH_TetR"/>
</dbReference>
<dbReference type="PANTHER" id="PTHR43479:SF11">
    <property type="entry name" value="ACREF_ENVCD OPERON REPRESSOR-RELATED"/>
    <property type="match status" value="1"/>
</dbReference>
<dbReference type="STRING" id="76595.SAMN05660313_01964"/>
<dbReference type="PROSITE" id="PS50977">
    <property type="entry name" value="HTH_TETR_2"/>
    <property type="match status" value="1"/>
</dbReference>
<dbReference type="Pfam" id="PF00440">
    <property type="entry name" value="TetR_N"/>
    <property type="match status" value="1"/>
</dbReference>
<organism evidence="4 5">
    <name type="scientific">Cellulophaga fucicola</name>
    <dbReference type="NCBI Taxonomy" id="76595"/>
    <lineage>
        <taxon>Bacteria</taxon>
        <taxon>Pseudomonadati</taxon>
        <taxon>Bacteroidota</taxon>
        <taxon>Flavobacteriia</taxon>
        <taxon>Flavobacteriales</taxon>
        <taxon>Flavobacteriaceae</taxon>
        <taxon>Cellulophaga</taxon>
    </lineage>
</organism>
<dbReference type="SUPFAM" id="SSF48498">
    <property type="entry name" value="Tetracyclin repressor-like, C-terminal domain"/>
    <property type="match status" value="1"/>
</dbReference>
<evidence type="ECO:0000259" key="3">
    <source>
        <dbReference type="PROSITE" id="PS50977"/>
    </source>
</evidence>
<reference evidence="5" key="1">
    <citation type="submission" date="2016-11" db="EMBL/GenBank/DDBJ databases">
        <authorList>
            <person name="Varghese N."/>
            <person name="Submissions S."/>
        </authorList>
    </citation>
    <scope>NUCLEOTIDE SEQUENCE [LARGE SCALE GENOMIC DNA]</scope>
    <source>
        <strain evidence="5">DSM 24786</strain>
    </source>
</reference>
<dbReference type="PRINTS" id="PR00455">
    <property type="entry name" value="HTHTETR"/>
</dbReference>
<dbReference type="InterPro" id="IPR036271">
    <property type="entry name" value="Tet_transcr_reg_TetR-rel_C_sf"/>
</dbReference>
<dbReference type="Proteomes" id="UP000183257">
    <property type="component" value="Unassembled WGS sequence"/>
</dbReference>
<dbReference type="SUPFAM" id="SSF46689">
    <property type="entry name" value="Homeodomain-like"/>
    <property type="match status" value="1"/>
</dbReference>
<dbReference type="GO" id="GO:0003677">
    <property type="term" value="F:DNA binding"/>
    <property type="evidence" value="ECO:0007669"/>
    <property type="project" value="UniProtKB-UniRule"/>
</dbReference>
<feature type="domain" description="HTH tetR-type" evidence="3">
    <location>
        <begin position="12"/>
        <end position="72"/>
    </location>
</feature>
<dbReference type="Gene3D" id="1.10.357.10">
    <property type="entry name" value="Tetracycline Repressor, domain 2"/>
    <property type="match status" value="1"/>
</dbReference>
<name>A0A1K1PL46_9FLAO</name>
<dbReference type="PANTHER" id="PTHR43479">
    <property type="entry name" value="ACREF/ENVCD OPERON REPRESSOR-RELATED"/>
    <property type="match status" value="1"/>
</dbReference>
<evidence type="ECO:0000313" key="5">
    <source>
        <dbReference type="Proteomes" id="UP000183257"/>
    </source>
</evidence>
<proteinExistence type="predicted"/>
<keyword evidence="5" id="KW-1185">Reference proteome</keyword>
<dbReference type="AlphaFoldDB" id="A0A1K1PL46"/>
<evidence type="ECO:0000256" key="2">
    <source>
        <dbReference type="PROSITE-ProRule" id="PRU00335"/>
    </source>
</evidence>
<sequence>MFSKFPNLSLPHIMKEKILEKASDLFLTLGYKSVTMDDLANELGMSKKTIYTYFDNKTKLIEESTSHLFCNITKGINNICALNHNPIEEMFEIRKYIVSNLKDESSSPIYQLQKYYPKIHQSLKKEQFGFMQKCVIANLKEGIELGLFRKNLDTEFISRIYFSGMTAIKDDDFFPPEKFSKIKLMDNYLEYHLRGIVTIKGEKVLTDIIKSNQS</sequence>
<evidence type="ECO:0000256" key="1">
    <source>
        <dbReference type="ARBA" id="ARBA00023125"/>
    </source>
</evidence>
<keyword evidence="1 2" id="KW-0238">DNA-binding</keyword>
<accession>A0A1K1PL46</accession>
<dbReference type="InterPro" id="IPR050624">
    <property type="entry name" value="HTH-type_Tx_Regulator"/>
</dbReference>
<dbReference type="EMBL" id="FPIY01000002">
    <property type="protein sequence ID" value="SFW48343.1"/>
    <property type="molecule type" value="Genomic_DNA"/>
</dbReference>
<evidence type="ECO:0000313" key="4">
    <source>
        <dbReference type="EMBL" id="SFW48343.1"/>
    </source>
</evidence>
<gene>
    <name evidence="4" type="ORF">SAMN05660313_01964</name>
</gene>
<feature type="DNA-binding region" description="H-T-H motif" evidence="2">
    <location>
        <begin position="35"/>
        <end position="54"/>
    </location>
</feature>